<feature type="transmembrane region" description="Helical" evidence="1">
    <location>
        <begin position="64"/>
        <end position="83"/>
    </location>
</feature>
<keyword evidence="1" id="KW-0472">Membrane</keyword>
<protein>
    <submittedName>
        <fullName evidence="2">Uncharacterized protein</fullName>
    </submittedName>
</protein>
<reference evidence="2 3" key="1">
    <citation type="submission" date="2018-03" db="EMBL/GenBank/DDBJ databases">
        <title>Whole genome sequencing of Histamine producing bacteria.</title>
        <authorList>
            <person name="Butler K."/>
        </authorList>
    </citation>
    <scope>NUCLEOTIDE SEQUENCE [LARGE SCALE GENOMIC DNA]</scope>
    <source>
        <strain evidence="2 3">DSM 16190</strain>
    </source>
</reference>
<keyword evidence="1" id="KW-1133">Transmembrane helix</keyword>
<evidence type="ECO:0000256" key="1">
    <source>
        <dbReference type="SAM" id="Phobius"/>
    </source>
</evidence>
<dbReference type="Proteomes" id="UP000240904">
    <property type="component" value="Unassembled WGS sequence"/>
</dbReference>
<feature type="transmembrane region" description="Helical" evidence="1">
    <location>
        <begin position="30"/>
        <end position="52"/>
    </location>
</feature>
<feature type="non-terminal residue" evidence="2">
    <location>
        <position position="1"/>
    </location>
</feature>
<evidence type="ECO:0000313" key="3">
    <source>
        <dbReference type="Proteomes" id="UP000240904"/>
    </source>
</evidence>
<gene>
    <name evidence="2" type="ORF">C9I89_22150</name>
</gene>
<dbReference type="EMBL" id="PYMC01000042">
    <property type="protein sequence ID" value="PSV97998.1"/>
    <property type="molecule type" value="Genomic_DNA"/>
</dbReference>
<comment type="caution">
    <text evidence="2">The sequence shown here is derived from an EMBL/GenBank/DDBJ whole genome shotgun (WGS) entry which is preliminary data.</text>
</comment>
<evidence type="ECO:0000313" key="2">
    <source>
        <dbReference type="EMBL" id="PSV97998.1"/>
    </source>
</evidence>
<dbReference type="AlphaFoldDB" id="A0A2T3MN84"/>
<keyword evidence="3" id="KW-1185">Reference proteome</keyword>
<proteinExistence type="predicted"/>
<keyword evidence="1" id="KW-0812">Transmembrane</keyword>
<accession>A0A2T3MN84</accession>
<name>A0A2T3MN84_9GAMM</name>
<organism evidence="2 3">
    <name type="scientific">Photobacterium lipolyticum</name>
    <dbReference type="NCBI Taxonomy" id="266810"/>
    <lineage>
        <taxon>Bacteria</taxon>
        <taxon>Pseudomonadati</taxon>
        <taxon>Pseudomonadota</taxon>
        <taxon>Gammaproteobacteria</taxon>
        <taxon>Vibrionales</taxon>
        <taxon>Vibrionaceae</taxon>
        <taxon>Photobacterium</taxon>
    </lineage>
</organism>
<sequence>TIYGHLPACKASGSIKGTGWLPYIRPVYEIIISGLDETFAHIVLITTTAFFAMVKFRFSICRSYLFFILPIAIAIFGECLLHPRSMFI</sequence>